<dbReference type="Proteomes" id="UP001221411">
    <property type="component" value="Unassembled WGS sequence"/>
</dbReference>
<comment type="similarity">
    <text evidence="1">Belongs to the outer membrane factor (OMF) (TC 1.B.17) family.</text>
</comment>
<dbReference type="Gene3D" id="1.20.1600.10">
    <property type="entry name" value="Outer membrane efflux proteins (OEP)"/>
    <property type="match status" value="1"/>
</dbReference>
<accession>A0ABT5EYU5</accession>
<dbReference type="PANTHER" id="PTHR30203">
    <property type="entry name" value="OUTER MEMBRANE CATION EFFLUX PROTEIN"/>
    <property type="match status" value="1"/>
</dbReference>
<dbReference type="InterPro" id="IPR010131">
    <property type="entry name" value="MdtP/NodT-like"/>
</dbReference>
<feature type="signal peptide" evidence="3">
    <location>
        <begin position="1"/>
        <end position="31"/>
    </location>
</feature>
<dbReference type="EMBL" id="JAQNDO010000001">
    <property type="protein sequence ID" value="MDC0746067.1"/>
    <property type="molecule type" value="Genomic_DNA"/>
</dbReference>
<evidence type="ECO:0000313" key="4">
    <source>
        <dbReference type="EMBL" id="MDC0746067.1"/>
    </source>
</evidence>
<dbReference type="PANTHER" id="PTHR30203:SF24">
    <property type="entry name" value="BLR4935 PROTEIN"/>
    <property type="match status" value="1"/>
</dbReference>
<keyword evidence="5" id="KW-1185">Reference proteome</keyword>
<gene>
    <name evidence="4" type="ORF">POL67_32370</name>
</gene>
<comment type="caution">
    <text evidence="4">The sequence shown here is derived from an EMBL/GenBank/DDBJ whole genome shotgun (WGS) entry which is preliminary data.</text>
</comment>
<sequence length="438" mass="45866">MRFLKRAMRRGLGPGACLLLLLGALAEPARAGVDAATTMGETPAAPGFSLADALAALDRHPQLVSAQATGRAAAHDVVAAGVWTNPQINIQYARSLGYTTYDPLLGAGQIGVTQFLETSGLPTARRRAAELERDATHADTGATRTRLALEVRRAFLALAGAFERKNVVVGTLAQVERARGIVEARVAGGLAPRYHASRMAIAVADARAAVEEAEAQIATERGAFDVAVGPGASALLGAPKIDLYESSSLPSLSSFRDAAKNHNAEVNAMQLRARAAAAEVDIAQRSVFPGIAVYGGVGVGQGIGPNNERQYDVLVGVTVPIPSLDRGQGRIPAARMRAQAWSSAADGLTLEVDQRVRAEYAAASRRRIALEKYRESAVASSAAMVSEIEAAYSDGRLAVLELVDAYTSARDAKLRFVDLAVDAKIAEVALWQAAGVAP</sequence>
<dbReference type="InterPro" id="IPR003423">
    <property type="entry name" value="OMP_efflux"/>
</dbReference>
<protein>
    <submittedName>
        <fullName evidence="4">TolC family protein</fullName>
    </submittedName>
</protein>
<reference evidence="4 5" key="1">
    <citation type="submission" date="2022-11" db="EMBL/GenBank/DDBJ databases">
        <title>Minimal conservation of predation-associated metabolite biosynthetic gene clusters underscores biosynthetic potential of Myxococcota including descriptions for ten novel species: Archangium lansinium sp. nov., Myxococcus landrumus sp. nov., Nannocystis bai.</title>
        <authorList>
            <person name="Ahearne A."/>
            <person name="Stevens C."/>
            <person name="Dowd S."/>
        </authorList>
    </citation>
    <scope>NUCLEOTIDE SEQUENCE [LARGE SCALE GENOMIC DNA]</scope>
    <source>
        <strain evidence="4 5">RJM3</strain>
    </source>
</reference>
<proteinExistence type="inferred from homology"/>
<evidence type="ECO:0000313" key="5">
    <source>
        <dbReference type="Proteomes" id="UP001221411"/>
    </source>
</evidence>
<dbReference type="RefSeq" id="WP_271924218.1">
    <property type="nucleotide sequence ID" value="NZ_JAQNDO010000001.1"/>
</dbReference>
<feature type="chain" id="PRO_5047057857" evidence="3">
    <location>
        <begin position="32"/>
        <end position="438"/>
    </location>
</feature>
<evidence type="ECO:0000256" key="1">
    <source>
        <dbReference type="ARBA" id="ARBA00007613"/>
    </source>
</evidence>
<keyword evidence="2" id="KW-0175">Coiled coil</keyword>
<organism evidence="4 5">
    <name type="scientific">Polyangium mundeleinium</name>
    <dbReference type="NCBI Taxonomy" id="2995306"/>
    <lineage>
        <taxon>Bacteria</taxon>
        <taxon>Pseudomonadati</taxon>
        <taxon>Myxococcota</taxon>
        <taxon>Polyangia</taxon>
        <taxon>Polyangiales</taxon>
        <taxon>Polyangiaceae</taxon>
        <taxon>Polyangium</taxon>
    </lineage>
</organism>
<keyword evidence="3" id="KW-0732">Signal</keyword>
<evidence type="ECO:0000256" key="2">
    <source>
        <dbReference type="SAM" id="Coils"/>
    </source>
</evidence>
<dbReference type="SUPFAM" id="SSF56954">
    <property type="entry name" value="Outer membrane efflux proteins (OEP)"/>
    <property type="match status" value="1"/>
</dbReference>
<dbReference type="Pfam" id="PF02321">
    <property type="entry name" value="OEP"/>
    <property type="match status" value="2"/>
</dbReference>
<feature type="coiled-coil region" evidence="2">
    <location>
        <begin position="196"/>
        <end position="223"/>
    </location>
</feature>
<name>A0ABT5EYU5_9BACT</name>
<evidence type="ECO:0000256" key="3">
    <source>
        <dbReference type="SAM" id="SignalP"/>
    </source>
</evidence>